<feature type="signal peptide" evidence="5">
    <location>
        <begin position="1"/>
        <end position="21"/>
    </location>
</feature>
<dbReference type="Pfam" id="PF13416">
    <property type="entry name" value="SBP_bac_8"/>
    <property type="match status" value="1"/>
</dbReference>
<dbReference type="PROSITE" id="PS51257">
    <property type="entry name" value="PROKAR_LIPOPROTEIN"/>
    <property type="match status" value="1"/>
</dbReference>
<evidence type="ECO:0000256" key="5">
    <source>
        <dbReference type="SAM" id="SignalP"/>
    </source>
</evidence>
<dbReference type="Gene3D" id="3.40.190.10">
    <property type="entry name" value="Periplasmic binding protein-like II"/>
    <property type="match status" value="2"/>
</dbReference>
<dbReference type="AlphaFoldDB" id="A0A926HSD5"/>
<reference evidence="6" key="1">
    <citation type="submission" date="2020-08" db="EMBL/GenBank/DDBJ databases">
        <title>Genome public.</title>
        <authorList>
            <person name="Liu C."/>
            <person name="Sun Q."/>
        </authorList>
    </citation>
    <scope>NUCLEOTIDE SEQUENCE</scope>
    <source>
        <strain evidence="6">NSJ-40</strain>
    </source>
</reference>
<dbReference type="InterPro" id="IPR006059">
    <property type="entry name" value="SBP"/>
</dbReference>
<proteinExistence type="inferred from homology"/>
<evidence type="ECO:0000313" key="7">
    <source>
        <dbReference type="Proteomes" id="UP000651482"/>
    </source>
</evidence>
<dbReference type="GO" id="GO:0015768">
    <property type="term" value="P:maltose transport"/>
    <property type="evidence" value="ECO:0007669"/>
    <property type="project" value="TreeGrafter"/>
</dbReference>
<evidence type="ECO:0000313" key="6">
    <source>
        <dbReference type="EMBL" id="MBC8533271.1"/>
    </source>
</evidence>
<dbReference type="GO" id="GO:0055052">
    <property type="term" value="C:ATP-binding cassette (ABC) transporter complex, substrate-binding subunit-containing"/>
    <property type="evidence" value="ECO:0007669"/>
    <property type="project" value="TreeGrafter"/>
</dbReference>
<comment type="caution">
    <text evidence="6">The sequence shown here is derived from an EMBL/GenBank/DDBJ whole genome shotgun (WGS) entry which is preliminary data.</text>
</comment>
<feature type="chain" id="PRO_5038994128" evidence="5">
    <location>
        <begin position="22"/>
        <end position="462"/>
    </location>
</feature>
<keyword evidence="7" id="KW-1185">Reference proteome</keyword>
<dbReference type="PANTHER" id="PTHR30061:SF50">
    <property type="entry name" value="MALTOSE_MALTODEXTRIN-BINDING PERIPLASMIC PROTEIN"/>
    <property type="match status" value="1"/>
</dbReference>
<keyword evidence="2" id="KW-0813">Transport</keyword>
<evidence type="ECO:0000256" key="4">
    <source>
        <dbReference type="SAM" id="MobiDB-lite"/>
    </source>
</evidence>
<name>A0A926HSD5_9FIRM</name>
<sequence>MKKKFLSSILAVLLMASVAITGCSSSSSSSSSNMDGSASGGDGTSAKGEPTVTSDSVGYDDATIELTWLPQEGFDSTNQPVADYFKESAIKFVKEHPEVKIQITVQSTQINDAMAKLLTQAAAGNAPDLASVDSFVLPHYYDYLQPVTDVLEENNISLDSWFPFAQEMMKPEDEVLAMWYDTDVRALYYQKAVVENPPKDWDELISTMEELSKDGYMFLYPAGKNETTSCDMLPWFWAQGGELLDESGAPAFDQGKNKEAMLGLFNFLKKTIDTGITPTRVTSFMTDGDMNEDVATGKVAMFVGGSWLATQIGAILGQDTFNETYGIANIPVVSGSDPSTCCGGWTCGVFTKDETKRKLAAQFAIDTYISDKGNVDYTTACGNLPCRETSYDLSDRFKDDPNAMAFRDLFQYGHVRPAATIYNFISTELQVAVADVINGNATPEQALETMAKNVDEEYSKTN</sequence>
<dbReference type="EMBL" id="JACRSN010000005">
    <property type="protein sequence ID" value="MBC8533271.1"/>
    <property type="molecule type" value="Genomic_DNA"/>
</dbReference>
<dbReference type="SUPFAM" id="SSF53850">
    <property type="entry name" value="Periplasmic binding protein-like II"/>
    <property type="match status" value="1"/>
</dbReference>
<organism evidence="6 7">
    <name type="scientific">Yeguia hominis</name>
    <dbReference type="NCBI Taxonomy" id="2763662"/>
    <lineage>
        <taxon>Bacteria</taxon>
        <taxon>Bacillati</taxon>
        <taxon>Bacillota</taxon>
        <taxon>Clostridia</taxon>
        <taxon>Eubacteriales</taxon>
        <taxon>Yeguiaceae</taxon>
        <taxon>Yeguia</taxon>
    </lineage>
</organism>
<evidence type="ECO:0000256" key="2">
    <source>
        <dbReference type="ARBA" id="ARBA00022448"/>
    </source>
</evidence>
<keyword evidence="3 5" id="KW-0732">Signal</keyword>
<dbReference type="GO" id="GO:1901982">
    <property type="term" value="F:maltose binding"/>
    <property type="evidence" value="ECO:0007669"/>
    <property type="project" value="TreeGrafter"/>
</dbReference>
<comment type="similarity">
    <text evidence="1">Belongs to the bacterial solute-binding protein 1 family.</text>
</comment>
<dbReference type="PANTHER" id="PTHR30061">
    <property type="entry name" value="MALTOSE-BINDING PERIPLASMIC PROTEIN"/>
    <property type="match status" value="1"/>
</dbReference>
<feature type="region of interest" description="Disordered" evidence="4">
    <location>
        <begin position="24"/>
        <end position="57"/>
    </location>
</feature>
<evidence type="ECO:0000256" key="1">
    <source>
        <dbReference type="ARBA" id="ARBA00008520"/>
    </source>
</evidence>
<evidence type="ECO:0000256" key="3">
    <source>
        <dbReference type="ARBA" id="ARBA00022729"/>
    </source>
</evidence>
<dbReference type="RefSeq" id="WP_249318617.1">
    <property type="nucleotide sequence ID" value="NZ_JACRSN010000005.1"/>
</dbReference>
<dbReference type="Proteomes" id="UP000651482">
    <property type="component" value="Unassembled WGS sequence"/>
</dbReference>
<protein>
    <submittedName>
        <fullName evidence="6">Extracellular solute-binding protein</fullName>
    </submittedName>
</protein>
<accession>A0A926HSD5</accession>
<feature type="compositionally biased region" description="Low complexity" evidence="4">
    <location>
        <begin position="24"/>
        <end position="37"/>
    </location>
</feature>
<gene>
    <name evidence="6" type="ORF">IAG03_04490</name>
</gene>
<dbReference type="GO" id="GO:0042956">
    <property type="term" value="P:maltodextrin transmembrane transport"/>
    <property type="evidence" value="ECO:0007669"/>
    <property type="project" value="TreeGrafter"/>
</dbReference>